<sequence length="368" mass="41366">MLSQHVGHVDLTSLLAIWHGSLAMAKRSRNSRNSSMLTWNVFHVVLAMGRDPCYPGALAMLIRQLILAICPGRRQPALIKLKNERNPDKLFYLFKANAINRLVIENRFAFEDTVSRLAGAGRFDYIDQLLEEQKTLPQGHCEGFVIWIITLYRNAGMSKHAVDTFYTMHLFGCPRTVNLSMLLLRFWDRPVMQKILSYSLMAKKVYSALHYKGGKPNRMIYQTMIHYLCEGGEFDEAFRMCKDSMGKNWFPSFVTIGKLLVGLLMSSKSRNANILMALVKDGLDSMKKDAGEKGEVKNENGDFLLRVDGGATINNLLMQIQVFVRPANIETTALGAAYAAGLGVGVWAEQDVFSGEVKQEKPTTFQPA</sequence>
<dbReference type="SUPFAM" id="SSF53067">
    <property type="entry name" value="Actin-like ATPase domain"/>
    <property type="match status" value="1"/>
</dbReference>
<protein>
    <recommendedName>
        <fullName evidence="6">Carbohydrate kinase FGGY C-terminal domain-containing protein</fullName>
    </recommendedName>
</protein>
<dbReference type="Pfam" id="PF12854">
    <property type="entry name" value="PPR_1"/>
    <property type="match status" value="1"/>
</dbReference>
<dbReference type="NCBIfam" id="TIGR00756">
    <property type="entry name" value="PPR"/>
    <property type="match status" value="1"/>
</dbReference>
<proteinExistence type="inferred from homology"/>
<keyword evidence="5" id="KW-1185">Reference proteome</keyword>
<comment type="similarity">
    <text evidence="1">Belongs to the PPR family. P subfamily.</text>
</comment>
<gene>
    <name evidence="4" type="ORF">C5167_024204</name>
</gene>
<dbReference type="InterPro" id="IPR050667">
    <property type="entry name" value="PPR-containing_protein"/>
</dbReference>
<feature type="repeat" description="PPR" evidence="3">
    <location>
        <begin position="217"/>
        <end position="251"/>
    </location>
</feature>
<name>A0A4Y7JPB3_PAPSO</name>
<keyword evidence="2" id="KW-0677">Repeat</keyword>
<dbReference type="InterPro" id="IPR002885">
    <property type="entry name" value="PPR_rpt"/>
</dbReference>
<dbReference type="PANTHER" id="PTHR47939">
    <property type="entry name" value="MEMBRANE-ASSOCIATED SALT-INDUCIBLE PROTEIN-LIKE"/>
    <property type="match status" value="1"/>
</dbReference>
<organism evidence="4 5">
    <name type="scientific">Papaver somniferum</name>
    <name type="common">Opium poppy</name>
    <dbReference type="NCBI Taxonomy" id="3469"/>
    <lineage>
        <taxon>Eukaryota</taxon>
        <taxon>Viridiplantae</taxon>
        <taxon>Streptophyta</taxon>
        <taxon>Embryophyta</taxon>
        <taxon>Tracheophyta</taxon>
        <taxon>Spermatophyta</taxon>
        <taxon>Magnoliopsida</taxon>
        <taxon>Ranunculales</taxon>
        <taxon>Papaveraceae</taxon>
        <taxon>Papaveroideae</taxon>
        <taxon>Papaver</taxon>
    </lineage>
</organism>
<dbReference type="PROSITE" id="PS51375">
    <property type="entry name" value="PPR"/>
    <property type="match status" value="1"/>
</dbReference>
<evidence type="ECO:0000313" key="5">
    <source>
        <dbReference type="Proteomes" id="UP000316621"/>
    </source>
</evidence>
<evidence type="ECO:0000256" key="1">
    <source>
        <dbReference type="ARBA" id="ARBA00007626"/>
    </source>
</evidence>
<dbReference type="PANTHER" id="PTHR47939:SF7">
    <property type="entry name" value="REPEAT-CONTAINING PROTEIN, PUTATIVE-RELATED"/>
    <property type="match status" value="1"/>
</dbReference>
<dbReference type="Gene3D" id="1.25.40.10">
    <property type="entry name" value="Tetratricopeptide repeat domain"/>
    <property type="match status" value="1"/>
</dbReference>
<dbReference type="Gene3D" id="3.30.420.40">
    <property type="match status" value="1"/>
</dbReference>
<evidence type="ECO:0000256" key="3">
    <source>
        <dbReference type="PROSITE-ProRule" id="PRU00708"/>
    </source>
</evidence>
<dbReference type="AlphaFoldDB" id="A0A4Y7JPB3"/>
<dbReference type="Proteomes" id="UP000316621">
    <property type="component" value="Chromosome 5"/>
</dbReference>
<dbReference type="InterPro" id="IPR011990">
    <property type="entry name" value="TPR-like_helical_dom_sf"/>
</dbReference>
<evidence type="ECO:0008006" key="6">
    <source>
        <dbReference type="Google" id="ProtNLM"/>
    </source>
</evidence>
<reference evidence="4 5" key="1">
    <citation type="journal article" date="2018" name="Science">
        <title>The opium poppy genome and morphinan production.</title>
        <authorList>
            <person name="Guo L."/>
            <person name="Winzer T."/>
            <person name="Yang X."/>
            <person name="Li Y."/>
            <person name="Ning Z."/>
            <person name="He Z."/>
            <person name="Teodor R."/>
            <person name="Lu Y."/>
            <person name="Bowser T.A."/>
            <person name="Graham I.A."/>
            <person name="Ye K."/>
        </authorList>
    </citation>
    <scope>NUCLEOTIDE SEQUENCE [LARGE SCALE GENOMIC DNA]</scope>
    <source>
        <strain evidence="5">cv. HN1</strain>
        <tissue evidence="4">Leaves</tissue>
    </source>
</reference>
<dbReference type="Gramene" id="RZC62406">
    <property type="protein sequence ID" value="RZC62406"/>
    <property type="gene ID" value="C5167_024204"/>
</dbReference>
<accession>A0A4Y7JPB3</accession>
<dbReference type="EMBL" id="CM010719">
    <property type="protein sequence ID" value="RZC62406.1"/>
    <property type="molecule type" value="Genomic_DNA"/>
</dbReference>
<evidence type="ECO:0000256" key="2">
    <source>
        <dbReference type="ARBA" id="ARBA00022737"/>
    </source>
</evidence>
<dbReference type="InterPro" id="IPR043129">
    <property type="entry name" value="ATPase_NBD"/>
</dbReference>
<evidence type="ECO:0000313" key="4">
    <source>
        <dbReference type="EMBL" id="RZC62406.1"/>
    </source>
</evidence>